<gene>
    <name evidence="2" type="ORF">EJ08DRAFT_674448</name>
</gene>
<sequence>MSDKSPIKGKGKAIESQDETSSLGGNSENKKSLSSRIVSSASNLAKDVVGSSNGHVPSMLASSAALGSKPHSGMQSGPTAWSDTASVRPGPSTNMHGTGQPDLSAVEAFRTQDGHSSSTVDFEKFMTGYTVTGESVKKDQADSSSWTQDFRSQNTKIDHPQGRGSSVGKSLQHDFLNSNETDEFDDGAEVRLLLSDPAFNALTDTFDIPSMQEPSDSVVNDLFPQMFTEEEQRVVDHMRSTLPAPPVHGVIPASHPLNLRPRSDEEKESLQQEMHDFNSHLSDEQARTSFSNDSERDEWVDAWDSVLNGYTDEVWGDLLPVVQEAKTQLEEVRAGASTVDSTAVARLKMILGHVSER</sequence>
<dbReference type="EMBL" id="MU007010">
    <property type="protein sequence ID" value="KAF2436562.1"/>
    <property type="molecule type" value="Genomic_DNA"/>
</dbReference>
<proteinExistence type="predicted"/>
<feature type="region of interest" description="Disordered" evidence="1">
    <location>
        <begin position="1"/>
        <end position="101"/>
    </location>
</feature>
<feature type="region of interest" description="Disordered" evidence="1">
    <location>
        <begin position="133"/>
        <end position="169"/>
    </location>
</feature>
<feature type="compositionally biased region" description="Polar residues" evidence="1">
    <location>
        <begin position="142"/>
        <end position="155"/>
    </location>
</feature>
<comment type="caution">
    <text evidence="2">The sequence shown here is derived from an EMBL/GenBank/DDBJ whole genome shotgun (WGS) entry which is preliminary data.</text>
</comment>
<protein>
    <submittedName>
        <fullName evidence="2">Uncharacterized protein</fullName>
    </submittedName>
</protein>
<organism evidence="2 3">
    <name type="scientific">Tothia fuscella</name>
    <dbReference type="NCBI Taxonomy" id="1048955"/>
    <lineage>
        <taxon>Eukaryota</taxon>
        <taxon>Fungi</taxon>
        <taxon>Dikarya</taxon>
        <taxon>Ascomycota</taxon>
        <taxon>Pezizomycotina</taxon>
        <taxon>Dothideomycetes</taxon>
        <taxon>Pleosporomycetidae</taxon>
        <taxon>Venturiales</taxon>
        <taxon>Cylindrosympodiaceae</taxon>
        <taxon>Tothia</taxon>
    </lineage>
</organism>
<keyword evidence="3" id="KW-1185">Reference proteome</keyword>
<reference evidence="2" key="1">
    <citation type="journal article" date="2020" name="Stud. Mycol.">
        <title>101 Dothideomycetes genomes: a test case for predicting lifestyles and emergence of pathogens.</title>
        <authorList>
            <person name="Haridas S."/>
            <person name="Albert R."/>
            <person name="Binder M."/>
            <person name="Bloem J."/>
            <person name="Labutti K."/>
            <person name="Salamov A."/>
            <person name="Andreopoulos B."/>
            <person name="Baker S."/>
            <person name="Barry K."/>
            <person name="Bills G."/>
            <person name="Bluhm B."/>
            <person name="Cannon C."/>
            <person name="Castanera R."/>
            <person name="Culley D."/>
            <person name="Daum C."/>
            <person name="Ezra D."/>
            <person name="Gonzalez J."/>
            <person name="Henrissat B."/>
            <person name="Kuo A."/>
            <person name="Liang C."/>
            <person name="Lipzen A."/>
            <person name="Lutzoni F."/>
            <person name="Magnuson J."/>
            <person name="Mondo S."/>
            <person name="Nolan M."/>
            <person name="Ohm R."/>
            <person name="Pangilinan J."/>
            <person name="Park H.-J."/>
            <person name="Ramirez L."/>
            <person name="Alfaro M."/>
            <person name="Sun H."/>
            <person name="Tritt A."/>
            <person name="Yoshinaga Y."/>
            <person name="Zwiers L.-H."/>
            <person name="Turgeon B."/>
            <person name="Goodwin S."/>
            <person name="Spatafora J."/>
            <person name="Crous P."/>
            <person name="Grigoriev I."/>
        </authorList>
    </citation>
    <scope>NUCLEOTIDE SEQUENCE</scope>
    <source>
        <strain evidence="2">CBS 130266</strain>
    </source>
</reference>
<evidence type="ECO:0000256" key="1">
    <source>
        <dbReference type="SAM" id="MobiDB-lite"/>
    </source>
</evidence>
<accession>A0A9P4P3F0</accession>
<dbReference type="OrthoDB" id="5337545at2759"/>
<dbReference type="AlphaFoldDB" id="A0A9P4P3F0"/>
<name>A0A9P4P3F0_9PEZI</name>
<feature type="compositionally biased region" description="Polar residues" evidence="1">
    <location>
        <begin position="19"/>
        <end position="43"/>
    </location>
</feature>
<evidence type="ECO:0000313" key="3">
    <source>
        <dbReference type="Proteomes" id="UP000800235"/>
    </source>
</evidence>
<dbReference type="Proteomes" id="UP000800235">
    <property type="component" value="Unassembled WGS sequence"/>
</dbReference>
<feature type="region of interest" description="Disordered" evidence="1">
    <location>
        <begin position="243"/>
        <end position="273"/>
    </location>
</feature>
<feature type="compositionally biased region" description="Basic and acidic residues" evidence="1">
    <location>
        <begin position="261"/>
        <end position="273"/>
    </location>
</feature>
<evidence type="ECO:0000313" key="2">
    <source>
        <dbReference type="EMBL" id="KAF2436562.1"/>
    </source>
</evidence>
<feature type="compositionally biased region" description="Polar residues" evidence="1">
    <location>
        <begin position="73"/>
        <end position="97"/>
    </location>
</feature>